<comment type="caution">
    <text evidence="1">The sequence shown here is derived from an EMBL/GenBank/DDBJ whole genome shotgun (WGS) entry which is preliminary data.</text>
</comment>
<feature type="non-terminal residue" evidence="1">
    <location>
        <position position="56"/>
    </location>
</feature>
<evidence type="ECO:0000313" key="1">
    <source>
        <dbReference type="EMBL" id="OOP94848.1"/>
    </source>
</evidence>
<proteinExistence type="predicted"/>
<name>A0AB36KCC0_HELPX</name>
<sequence>MNYPNLPNSSLEITQQPEVKEITNELLKQLQNALRSNALFTEQVELSLKGIVRILE</sequence>
<evidence type="ECO:0000313" key="2">
    <source>
        <dbReference type="Proteomes" id="UP000318399"/>
    </source>
</evidence>
<dbReference type="Proteomes" id="UP000318399">
    <property type="component" value="Unassembled WGS sequence"/>
</dbReference>
<accession>A0AB36KCC0</accession>
<evidence type="ECO:0008006" key="3">
    <source>
        <dbReference type="Google" id="ProtNLM"/>
    </source>
</evidence>
<reference evidence="1 2" key="1">
    <citation type="journal article" date="2017" name="Front. Cell. Infect. Microbiol.">
        <title>Whole Genome Sequence and Phylogenetic Analysis Show Helicobacter pylori Strains from Latin America Have Followed a Unique Evolution Pathway.</title>
        <authorList>
            <person name="Munoz-Ramirez Z.Y."/>
            <person name="Mendez-Tenorio A."/>
            <person name="Kato I."/>
            <person name="Bravo M.M."/>
            <person name="Rizzato C."/>
            <person name="Thorell K."/>
            <person name="Torres R.C."/>
            <person name="Aviles-Jimenez F."/>
            <person name="Camorlinga M."/>
            <person name="Canzian F."/>
            <person name="Torres J."/>
        </authorList>
    </citation>
    <scope>NUCLEOTIDE SEQUENCE [LARGE SCALE GENOMIC DNA]</scope>
    <source>
        <strain evidence="1 2">CC26084</strain>
    </source>
</reference>
<organism evidence="1 2">
    <name type="scientific">Helicobacter pylori</name>
    <name type="common">Campylobacter pylori</name>
    <dbReference type="NCBI Taxonomy" id="210"/>
    <lineage>
        <taxon>Bacteria</taxon>
        <taxon>Pseudomonadati</taxon>
        <taxon>Campylobacterota</taxon>
        <taxon>Epsilonproteobacteria</taxon>
        <taxon>Campylobacterales</taxon>
        <taxon>Helicobacteraceae</taxon>
        <taxon>Helicobacter</taxon>
    </lineage>
</organism>
<dbReference type="AlphaFoldDB" id="A0AB36KCC0"/>
<protein>
    <recommendedName>
        <fullName evidence="3">DUF1542 domain-containing protein</fullName>
    </recommendedName>
</protein>
<dbReference type="EMBL" id="MUOR01000049">
    <property type="protein sequence ID" value="OOP94848.1"/>
    <property type="molecule type" value="Genomic_DNA"/>
</dbReference>
<gene>
    <name evidence="1" type="ORF">B0X41_06165</name>
</gene>